<evidence type="ECO:0000313" key="6">
    <source>
        <dbReference type="Proteomes" id="UP000619545"/>
    </source>
</evidence>
<feature type="coiled-coil region" evidence="4">
    <location>
        <begin position="7"/>
        <end position="49"/>
    </location>
</feature>
<accession>A0A832WNB1</accession>
<dbReference type="InterPro" id="IPR036883">
    <property type="entry name" value="PDCD5-like_sf"/>
</dbReference>
<dbReference type="OMA" id="MQYEMQK"/>
<dbReference type="PANTHER" id="PTHR10840">
    <property type="entry name" value="PROGRAMMED CELL DEATH PROTEIN 5"/>
    <property type="match status" value="1"/>
</dbReference>
<dbReference type="GO" id="GO:0003677">
    <property type="term" value="F:DNA binding"/>
    <property type="evidence" value="ECO:0007669"/>
    <property type="project" value="UniProtKB-UniRule"/>
</dbReference>
<organism evidence="5 6">
    <name type="scientific">Methanopyrus kandleri</name>
    <dbReference type="NCBI Taxonomy" id="2320"/>
    <lineage>
        <taxon>Archaea</taxon>
        <taxon>Methanobacteriati</taxon>
        <taxon>Methanobacteriota</taxon>
        <taxon>Methanomada group</taxon>
        <taxon>Methanopyri</taxon>
        <taxon>Methanopyrales</taxon>
        <taxon>Methanopyraceae</taxon>
        <taxon>Methanopyrus</taxon>
    </lineage>
</organism>
<dbReference type="PIRSF" id="PIRSF015730">
    <property type="entry name" value="TFAR19"/>
    <property type="match status" value="1"/>
</dbReference>
<dbReference type="Proteomes" id="UP000619545">
    <property type="component" value="Unassembled WGS sequence"/>
</dbReference>
<dbReference type="RefSeq" id="WP_011019987.1">
    <property type="nucleotide sequence ID" value="NZ_DUJS01000005.1"/>
</dbReference>
<dbReference type="SMR" id="A0A832WNB1"/>
<comment type="similarity">
    <text evidence="1 3">Belongs to the PDCD5 family.</text>
</comment>
<dbReference type="GeneID" id="1478214"/>
<dbReference type="NCBIfam" id="NF003268">
    <property type="entry name" value="PRK04239.1"/>
    <property type="match status" value="1"/>
</dbReference>
<keyword evidence="2 3" id="KW-0238">DNA-binding</keyword>
<dbReference type="AlphaFoldDB" id="A0A832WNB1"/>
<proteinExistence type="inferred from homology"/>
<keyword evidence="4" id="KW-0175">Coiled coil</keyword>
<evidence type="ECO:0000256" key="1">
    <source>
        <dbReference type="ARBA" id="ARBA00010490"/>
    </source>
</evidence>
<evidence type="ECO:0000256" key="3">
    <source>
        <dbReference type="HAMAP-Rule" id="MF_00026"/>
    </source>
</evidence>
<dbReference type="GO" id="GO:0005829">
    <property type="term" value="C:cytosol"/>
    <property type="evidence" value="ECO:0007669"/>
    <property type="project" value="TreeGrafter"/>
</dbReference>
<evidence type="ECO:0000256" key="4">
    <source>
        <dbReference type="SAM" id="Coils"/>
    </source>
</evidence>
<gene>
    <name evidence="5" type="ORF">HA336_07675</name>
</gene>
<sequence>MTDPELERIRRKKIMELQRKLEESQEKKVEEEREKKALEEAQRRAMLRRILTPEARERLARVRLARPQLAQAVENYLLQLAQTGQLKEKIDEDQLKRILKQVSDATRKEYRIRFKRK</sequence>
<dbReference type="InterPro" id="IPR002836">
    <property type="entry name" value="PDCD5-like"/>
</dbReference>
<dbReference type="PANTHER" id="PTHR10840:SF0">
    <property type="entry name" value="PROGRAMMED CELL DEATH PROTEIN 5"/>
    <property type="match status" value="1"/>
</dbReference>
<dbReference type="HAMAP" id="MF_00026">
    <property type="entry name" value="dsDNA_bind"/>
    <property type="match status" value="1"/>
</dbReference>
<dbReference type="Pfam" id="PF01984">
    <property type="entry name" value="dsDNA_bind"/>
    <property type="match status" value="1"/>
</dbReference>
<dbReference type="SUPFAM" id="SSF46950">
    <property type="entry name" value="Double-stranded DNA-binding domain"/>
    <property type="match status" value="1"/>
</dbReference>
<protein>
    <recommendedName>
        <fullName evidence="3">DNA-binding protein HA336_07675</fullName>
    </recommendedName>
</protein>
<name>A0A832WNB1_9EURY</name>
<evidence type="ECO:0000256" key="2">
    <source>
        <dbReference type="ARBA" id="ARBA00023125"/>
    </source>
</evidence>
<dbReference type="InterPro" id="IPR022889">
    <property type="entry name" value="DNA_bind_arc"/>
</dbReference>
<evidence type="ECO:0000313" key="5">
    <source>
        <dbReference type="EMBL" id="HII71092.1"/>
    </source>
</evidence>
<dbReference type="EMBL" id="DUJS01000005">
    <property type="protein sequence ID" value="HII71092.1"/>
    <property type="molecule type" value="Genomic_DNA"/>
</dbReference>
<dbReference type="Gene3D" id="1.10.8.140">
    <property type="entry name" value="PDCD5-like"/>
    <property type="match status" value="1"/>
</dbReference>
<reference evidence="5" key="1">
    <citation type="journal article" date="2020" name="bioRxiv">
        <title>A rank-normalized archaeal taxonomy based on genome phylogeny resolves widespread incomplete and uneven classifications.</title>
        <authorList>
            <person name="Rinke C."/>
            <person name="Chuvochina M."/>
            <person name="Mussig A.J."/>
            <person name="Chaumeil P.-A."/>
            <person name="Waite D.W."/>
            <person name="Whitman W.B."/>
            <person name="Parks D.H."/>
            <person name="Hugenholtz P."/>
        </authorList>
    </citation>
    <scope>NUCLEOTIDE SEQUENCE</scope>
    <source>
        <strain evidence="5">UBA8853</strain>
    </source>
</reference>
<comment type="caution">
    <text evidence="5">The sequence shown here is derived from an EMBL/GenBank/DDBJ whole genome shotgun (WGS) entry which is preliminary data.</text>
</comment>